<dbReference type="EMBL" id="QDKQ01000031">
    <property type="protein sequence ID" value="PVM91285.1"/>
    <property type="molecule type" value="Genomic_DNA"/>
</dbReference>
<evidence type="ECO:0000313" key="2">
    <source>
        <dbReference type="EMBL" id="PVM91285.1"/>
    </source>
</evidence>
<name>A0A2T9K5M5_9CAUL</name>
<gene>
    <name evidence="2" type="ORF">DDF67_07310</name>
</gene>
<feature type="transmembrane region" description="Helical" evidence="1">
    <location>
        <begin position="98"/>
        <end position="124"/>
    </location>
</feature>
<keyword evidence="1" id="KW-1133">Transmembrane helix</keyword>
<keyword evidence="3" id="KW-1185">Reference proteome</keyword>
<accession>A0A2T9K5M5</accession>
<keyword evidence="1" id="KW-0472">Membrane</keyword>
<organism evidence="2 3">
    <name type="scientific">Caulobacter endophyticus</name>
    <dbReference type="NCBI Taxonomy" id="2172652"/>
    <lineage>
        <taxon>Bacteria</taxon>
        <taxon>Pseudomonadati</taxon>
        <taxon>Pseudomonadota</taxon>
        <taxon>Alphaproteobacteria</taxon>
        <taxon>Caulobacterales</taxon>
        <taxon>Caulobacteraceae</taxon>
        <taxon>Caulobacter</taxon>
    </lineage>
</organism>
<dbReference type="Proteomes" id="UP000245073">
    <property type="component" value="Unassembled WGS sequence"/>
</dbReference>
<evidence type="ECO:0000313" key="3">
    <source>
        <dbReference type="Proteomes" id="UP000245073"/>
    </source>
</evidence>
<protein>
    <submittedName>
        <fullName evidence="2">Uncharacterized protein</fullName>
    </submittedName>
</protein>
<feature type="transmembrane region" description="Helical" evidence="1">
    <location>
        <begin position="20"/>
        <end position="46"/>
    </location>
</feature>
<evidence type="ECO:0000256" key="1">
    <source>
        <dbReference type="SAM" id="Phobius"/>
    </source>
</evidence>
<dbReference type="AlphaFoldDB" id="A0A2T9K5M5"/>
<feature type="transmembrane region" description="Helical" evidence="1">
    <location>
        <begin position="58"/>
        <end position="78"/>
    </location>
</feature>
<reference evidence="2 3" key="1">
    <citation type="submission" date="2018-04" db="EMBL/GenBank/DDBJ databases">
        <title>The genome sequence of Caulobacter sp. 744.</title>
        <authorList>
            <person name="Gao J."/>
            <person name="Sun J."/>
        </authorList>
    </citation>
    <scope>NUCLEOTIDE SEQUENCE [LARGE SCALE GENOMIC DNA]</scope>
    <source>
        <strain evidence="2 3">774</strain>
    </source>
</reference>
<keyword evidence="1" id="KW-0812">Transmembrane</keyword>
<proteinExistence type="predicted"/>
<comment type="caution">
    <text evidence="2">The sequence shown here is derived from an EMBL/GenBank/DDBJ whole genome shotgun (WGS) entry which is preliminary data.</text>
</comment>
<sequence>MGVVAAVIAEVGKRKPEFAVYSLVAISLSVIAVMALMLSLCARWWSVADEAAREAHKWSWYWGGSTGLALAGVPFILLHTMPKAAEALLPAHMTTSQAVVFGMGLIGGFQIVGYGLFWASWWLARR</sequence>